<proteinExistence type="predicted"/>
<organism evidence="1 2">
    <name type="scientific">Racocetra fulgida</name>
    <dbReference type="NCBI Taxonomy" id="60492"/>
    <lineage>
        <taxon>Eukaryota</taxon>
        <taxon>Fungi</taxon>
        <taxon>Fungi incertae sedis</taxon>
        <taxon>Mucoromycota</taxon>
        <taxon>Glomeromycotina</taxon>
        <taxon>Glomeromycetes</taxon>
        <taxon>Diversisporales</taxon>
        <taxon>Gigasporaceae</taxon>
        <taxon>Racocetra</taxon>
    </lineage>
</organism>
<sequence length="85" mass="10030">KGATQGIKIAVDNWLYSNDKIYEHAIKKELEALCPDRMERYKKASRWEALFCKIESLVIDEDDKMYLQMVAKRVFGRQPTKNQYA</sequence>
<accession>A0A9N9JW45</accession>
<protein>
    <submittedName>
        <fullName evidence="1">1911_t:CDS:1</fullName>
    </submittedName>
</protein>
<gene>
    <name evidence="1" type="ORF">RFULGI_LOCUS17261</name>
</gene>
<feature type="non-terminal residue" evidence="1">
    <location>
        <position position="1"/>
    </location>
</feature>
<evidence type="ECO:0000313" key="1">
    <source>
        <dbReference type="EMBL" id="CAG8796375.1"/>
    </source>
</evidence>
<dbReference type="OrthoDB" id="2305109at2759"/>
<dbReference type="AlphaFoldDB" id="A0A9N9JW45"/>
<keyword evidence="2" id="KW-1185">Reference proteome</keyword>
<comment type="caution">
    <text evidence="1">The sequence shown here is derived from an EMBL/GenBank/DDBJ whole genome shotgun (WGS) entry which is preliminary data.</text>
</comment>
<reference evidence="1" key="1">
    <citation type="submission" date="2021-06" db="EMBL/GenBank/DDBJ databases">
        <authorList>
            <person name="Kallberg Y."/>
            <person name="Tangrot J."/>
            <person name="Rosling A."/>
        </authorList>
    </citation>
    <scope>NUCLEOTIDE SEQUENCE</scope>
    <source>
        <strain evidence="1">IN212</strain>
    </source>
</reference>
<dbReference type="Proteomes" id="UP000789396">
    <property type="component" value="Unassembled WGS sequence"/>
</dbReference>
<dbReference type="EMBL" id="CAJVPZ010066697">
    <property type="protein sequence ID" value="CAG8796375.1"/>
    <property type="molecule type" value="Genomic_DNA"/>
</dbReference>
<name>A0A9N9JW45_9GLOM</name>
<feature type="non-terminal residue" evidence="1">
    <location>
        <position position="85"/>
    </location>
</feature>
<evidence type="ECO:0000313" key="2">
    <source>
        <dbReference type="Proteomes" id="UP000789396"/>
    </source>
</evidence>